<sequence length="95" mass="11383">MTDIKRSDLFYDDYSWTALPGDDPTKTAADRHRFSRKEGYEVLNMLNSFKAYSLKEKLIVEWMIHEHLPSGIQGRENVKDWIKQNFLKFKLIYPR</sequence>
<accession>A0A7Z8ZN89</accession>
<organism evidence="1 2">
    <name type="scientific">Escherichia marmotae</name>
    <dbReference type="NCBI Taxonomy" id="1499973"/>
    <lineage>
        <taxon>Bacteria</taxon>
        <taxon>Pseudomonadati</taxon>
        <taxon>Pseudomonadota</taxon>
        <taxon>Gammaproteobacteria</taxon>
        <taxon>Enterobacterales</taxon>
        <taxon>Enterobacteriaceae</taxon>
        <taxon>Escherichia</taxon>
    </lineage>
</organism>
<dbReference type="Proteomes" id="UP000277464">
    <property type="component" value="Chromosome"/>
</dbReference>
<evidence type="ECO:0000313" key="2">
    <source>
        <dbReference type="Proteomes" id="UP000277464"/>
    </source>
</evidence>
<evidence type="ECO:0000313" key="1">
    <source>
        <dbReference type="EMBL" id="VED76279.1"/>
    </source>
</evidence>
<dbReference type="RefSeq" id="WP_001376620.1">
    <property type="nucleotide sequence ID" value="NZ_LR134270.1"/>
</dbReference>
<dbReference type="EMBL" id="LR134270">
    <property type="protein sequence ID" value="VED76279.1"/>
    <property type="molecule type" value="Genomic_DNA"/>
</dbReference>
<gene>
    <name evidence="1" type="ORF">NCTC8196_01703</name>
</gene>
<reference evidence="1 2" key="1">
    <citation type="submission" date="2018-12" db="EMBL/GenBank/DDBJ databases">
        <authorList>
            <consortium name="Pathogen Informatics"/>
        </authorList>
    </citation>
    <scope>NUCLEOTIDE SEQUENCE [LARGE SCALE GENOMIC DNA]</scope>
    <source>
        <strain evidence="1 2">NCTC8196</strain>
    </source>
</reference>
<name>A0A7Z8ZN89_9ESCH</name>
<proteinExistence type="predicted"/>
<dbReference type="AlphaFoldDB" id="A0A7Z8ZN89"/>
<protein>
    <submittedName>
        <fullName evidence="1">Uncharacterized protein</fullName>
    </submittedName>
</protein>